<feature type="domain" description="Peptidase C14 caspase" evidence="3">
    <location>
        <begin position="465"/>
        <end position="701"/>
    </location>
</feature>
<dbReference type="PANTHER" id="PTHR48104">
    <property type="entry name" value="METACASPASE-4"/>
    <property type="match status" value="1"/>
</dbReference>
<dbReference type="OrthoDB" id="3222453at2759"/>
<dbReference type="Proteomes" id="UP000620124">
    <property type="component" value="Unassembled WGS sequence"/>
</dbReference>
<dbReference type="GO" id="GO:0004197">
    <property type="term" value="F:cysteine-type endopeptidase activity"/>
    <property type="evidence" value="ECO:0007669"/>
    <property type="project" value="InterPro"/>
</dbReference>
<dbReference type="Gene3D" id="3.40.50.1460">
    <property type="match status" value="1"/>
</dbReference>
<dbReference type="PANTHER" id="PTHR48104:SF30">
    <property type="entry name" value="METACASPASE-1"/>
    <property type="match status" value="1"/>
</dbReference>
<proteinExistence type="inferred from homology"/>
<dbReference type="AlphaFoldDB" id="A0A8H6YCG6"/>
<evidence type="ECO:0000313" key="4">
    <source>
        <dbReference type="EMBL" id="KAF7356191.1"/>
    </source>
</evidence>
<dbReference type="GO" id="GO:0006508">
    <property type="term" value="P:proteolysis"/>
    <property type="evidence" value="ECO:0007669"/>
    <property type="project" value="InterPro"/>
</dbReference>
<evidence type="ECO:0000256" key="1">
    <source>
        <dbReference type="ARBA" id="ARBA00009005"/>
    </source>
</evidence>
<sequence length="1103" mass="123232">MESDSGLYSFLLFSKGKGYPLFQPQPSDDLPDESKKTGVRIGDVGVVTPPGSFDPIFNILHGQGDRVVNRFGVPEHFVQLELGDYDIEWHDLRHPIGSDVSNTTIAKKRLGVEASVDGNVFLPVGAGAEVEVSTDSKRVAVLVLPDGASTWDLRNHLQLFKDYAEKHTQNWYKFVNGHLGRRIANGDLYLITGVTKSSSWSVAAVEQGSGDNRISLKLKAAQVATAGASYAWTWEERGSSNCHSGPRGPQSQMAWKNNQTVFLRGFKTYFRLPRPAMLPKALWIQDSNWSDIRWKGQVAPYSNSSARSGTASGISSTQTAGAGRSLSPSESAELPSDNVDFLDRVGYHPSRAINEHLLDCDPTATVAITHDDEWASVLTEDDHEMPTRYELIRRISNKFDIATTPSGAVYLRARSIGGVRASREQESSHVFSSLLRLNEMPETYEMPPPYEEIQKPSSGGEDTVFALLIGIDNYVAKNDLPPLRGAVNDARAFQQHLLDFHVPPSNILLIENERATRAAILSAFQSHFLKNENIPDGGEATIIFFFAGYGSLVDAPAAMNWRDLHVKVLCPVDERTTNDAGEYVHPIPDYVLGWLLWELAEKKGRNITVILDSCTSGGMGRDVGMPRAALSKSRPIPHAVDSHLWKGKTDTVWSYRMWSTSATSHVLLAACHEDETAREVKYKEGQNGRFTRSLIDLLRWAPLESITYEDLIDRLPRWSGQTPYCGGSGIKRPIFNGNYPKAARRSVRLWSSEDDPKPNSSKLFVADIGTVEGVVTGTEFSIYDKDNKFLCTFVAQSVLVHRSILVGRNRSPVDIPLSSRAVVSDWKDRSMLLRVYIPPDFPYTDPLFQLSRAVQPPRFVQAPSLEEAHIAVRIDADRDEVIIESRTPTMLKFQPEKRFPLEGKRSHLFDAIDGVAHFSYFLDRANDVDPIQGFALEMHRLKGEFPNRQPDMKVGENGNMVKDGAVRFVSEEGAKYGFTIRNVFSEALFPYLFYFDPETYTIQQWYSPEGRYAGAALQSGETLTIGMGSERAFEFMLEPGEVSSCGFLKLFVTREFIDLDWIRQTVSPFSPSFQGNGRRTTEKEEFDKMVTWDALTVTLTMIA</sequence>
<evidence type="ECO:0000256" key="2">
    <source>
        <dbReference type="SAM" id="MobiDB-lite"/>
    </source>
</evidence>
<gene>
    <name evidence="4" type="ORF">MVEN_00950400</name>
</gene>
<dbReference type="InterPro" id="IPR050452">
    <property type="entry name" value="Metacaspase"/>
</dbReference>
<dbReference type="GO" id="GO:0005737">
    <property type="term" value="C:cytoplasm"/>
    <property type="evidence" value="ECO:0007669"/>
    <property type="project" value="TreeGrafter"/>
</dbReference>
<accession>A0A8H6YCG6</accession>
<feature type="region of interest" description="Disordered" evidence="2">
    <location>
        <begin position="301"/>
        <end position="335"/>
    </location>
</feature>
<feature type="compositionally biased region" description="Polar residues" evidence="2">
    <location>
        <begin position="301"/>
        <end position="320"/>
    </location>
</feature>
<dbReference type="InterPro" id="IPR011600">
    <property type="entry name" value="Pept_C14_caspase"/>
</dbReference>
<comment type="caution">
    <text evidence="4">The sequence shown here is derived from an EMBL/GenBank/DDBJ whole genome shotgun (WGS) entry which is preliminary data.</text>
</comment>
<dbReference type="Pfam" id="PF00656">
    <property type="entry name" value="Peptidase_C14"/>
    <property type="match status" value="1"/>
</dbReference>
<evidence type="ECO:0000259" key="3">
    <source>
        <dbReference type="Pfam" id="PF00656"/>
    </source>
</evidence>
<dbReference type="EMBL" id="JACAZI010000007">
    <property type="protein sequence ID" value="KAF7356191.1"/>
    <property type="molecule type" value="Genomic_DNA"/>
</dbReference>
<protein>
    <recommendedName>
        <fullName evidence="3">Peptidase C14 caspase domain-containing protein</fullName>
    </recommendedName>
</protein>
<organism evidence="4 5">
    <name type="scientific">Mycena venus</name>
    <dbReference type="NCBI Taxonomy" id="2733690"/>
    <lineage>
        <taxon>Eukaryota</taxon>
        <taxon>Fungi</taxon>
        <taxon>Dikarya</taxon>
        <taxon>Basidiomycota</taxon>
        <taxon>Agaricomycotina</taxon>
        <taxon>Agaricomycetes</taxon>
        <taxon>Agaricomycetidae</taxon>
        <taxon>Agaricales</taxon>
        <taxon>Marasmiineae</taxon>
        <taxon>Mycenaceae</taxon>
        <taxon>Mycena</taxon>
    </lineage>
</organism>
<feature type="compositionally biased region" description="Low complexity" evidence="2">
    <location>
        <begin position="325"/>
        <end position="335"/>
    </location>
</feature>
<comment type="similarity">
    <text evidence="1">Belongs to the peptidase C14B family.</text>
</comment>
<reference evidence="4" key="1">
    <citation type="submission" date="2020-05" db="EMBL/GenBank/DDBJ databases">
        <title>Mycena genomes resolve the evolution of fungal bioluminescence.</title>
        <authorList>
            <person name="Tsai I.J."/>
        </authorList>
    </citation>
    <scope>NUCLEOTIDE SEQUENCE</scope>
    <source>
        <strain evidence="4">CCC161011</strain>
    </source>
</reference>
<keyword evidence="5" id="KW-1185">Reference proteome</keyword>
<evidence type="ECO:0000313" key="5">
    <source>
        <dbReference type="Proteomes" id="UP000620124"/>
    </source>
</evidence>
<name>A0A8H6YCG6_9AGAR</name>